<name>A0AB34H2H7_ESCRO</name>
<dbReference type="AlphaFoldDB" id="A0AB34H2H7"/>
<keyword evidence="2" id="KW-1185">Reference proteome</keyword>
<evidence type="ECO:0000313" key="1">
    <source>
        <dbReference type="EMBL" id="KAJ8786977.1"/>
    </source>
</evidence>
<dbReference type="Proteomes" id="UP001159641">
    <property type="component" value="Unassembled WGS sequence"/>
</dbReference>
<dbReference type="EMBL" id="JAIQCJ010001896">
    <property type="protein sequence ID" value="KAJ8786977.1"/>
    <property type="molecule type" value="Genomic_DNA"/>
</dbReference>
<proteinExistence type="predicted"/>
<reference evidence="1 2" key="1">
    <citation type="submission" date="2022-11" db="EMBL/GenBank/DDBJ databases">
        <title>Whole genome sequence of Eschrichtius robustus ER-17-0199.</title>
        <authorList>
            <person name="Bruniche-Olsen A."/>
            <person name="Black A.N."/>
            <person name="Fields C.J."/>
            <person name="Walden K."/>
            <person name="Dewoody J.A."/>
        </authorList>
    </citation>
    <scope>NUCLEOTIDE SEQUENCE [LARGE SCALE GENOMIC DNA]</scope>
    <source>
        <strain evidence="1">ER-17-0199</strain>
        <tissue evidence="1">Blubber</tissue>
    </source>
</reference>
<protein>
    <submittedName>
        <fullName evidence="1">Uncharacterized protein</fullName>
    </submittedName>
</protein>
<gene>
    <name evidence="1" type="ORF">J1605_023232</name>
</gene>
<comment type="caution">
    <text evidence="1">The sequence shown here is derived from an EMBL/GenBank/DDBJ whole genome shotgun (WGS) entry which is preliminary data.</text>
</comment>
<evidence type="ECO:0000313" key="2">
    <source>
        <dbReference type="Proteomes" id="UP001159641"/>
    </source>
</evidence>
<accession>A0AB34H2H7</accession>
<organism evidence="1 2">
    <name type="scientific">Eschrichtius robustus</name>
    <name type="common">California gray whale</name>
    <name type="synonym">Eschrichtius gibbosus</name>
    <dbReference type="NCBI Taxonomy" id="9764"/>
    <lineage>
        <taxon>Eukaryota</taxon>
        <taxon>Metazoa</taxon>
        <taxon>Chordata</taxon>
        <taxon>Craniata</taxon>
        <taxon>Vertebrata</taxon>
        <taxon>Euteleostomi</taxon>
        <taxon>Mammalia</taxon>
        <taxon>Eutheria</taxon>
        <taxon>Laurasiatheria</taxon>
        <taxon>Artiodactyla</taxon>
        <taxon>Whippomorpha</taxon>
        <taxon>Cetacea</taxon>
        <taxon>Mysticeti</taxon>
        <taxon>Eschrichtiidae</taxon>
        <taxon>Eschrichtius</taxon>
    </lineage>
</organism>
<sequence length="245" mass="25908">MEPARGALRASGGAEALLGELEVRVQDVVRVSSWWERHGVDCAILALNLLALPAGFLCLRSENLLVFALGIAILGVCHYTLTVKGSHLATHGALTESKRWSKIWVLFFVEVMGGQGPGKSQLLEGHSLEVAEPPHSGSTVSQLQTVLLKSALCYGGGVTDGPQRHRPALPRGSGVTQGNAVTFVPVPCGGGGNRAENPQPGHDARMLSCHEVTVAVILWAASDLLSVRPLPPPRGGNLSLHRCDF</sequence>